<dbReference type="AlphaFoldDB" id="A0A383CPJ5"/>
<evidence type="ECO:0000313" key="1">
    <source>
        <dbReference type="EMBL" id="SVE34061.1"/>
    </source>
</evidence>
<reference evidence="1" key="1">
    <citation type="submission" date="2018-05" db="EMBL/GenBank/DDBJ databases">
        <authorList>
            <person name="Lanie J.A."/>
            <person name="Ng W.-L."/>
            <person name="Kazmierczak K.M."/>
            <person name="Andrzejewski T.M."/>
            <person name="Davidsen T.M."/>
            <person name="Wayne K.J."/>
            <person name="Tettelin H."/>
            <person name="Glass J.I."/>
            <person name="Rusch D."/>
            <person name="Podicherti R."/>
            <person name="Tsui H.-C.T."/>
            <person name="Winkler M.E."/>
        </authorList>
    </citation>
    <scope>NUCLEOTIDE SEQUENCE</scope>
</reference>
<dbReference type="EMBL" id="UINC01210549">
    <property type="protein sequence ID" value="SVE34061.1"/>
    <property type="molecule type" value="Genomic_DNA"/>
</dbReference>
<accession>A0A383CPJ5</accession>
<organism evidence="1">
    <name type="scientific">marine metagenome</name>
    <dbReference type="NCBI Taxonomy" id="408172"/>
    <lineage>
        <taxon>unclassified sequences</taxon>
        <taxon>metagenomes</taxon>
        <taxon>ecological metagenomes</taxon>
    </lineage>
</organism>
<protein>
    <submittedName>
        <fullName evidence="1">Uncharacterized protein</fullName>
    </submittedName>
</protein>
<proteinExistence type="predicted"/>
<sequence length="37" mass="4321">MKIVIYTPDLEVVYEKSVLFIHYCYESILSLSALINI</sequence>
<gene>
    <name evidence="1" type="ORF">METZ01_LOCUS486915</name>
</gene>
<name>A0A383CPJ5_9ZZZZ</name>